<keyword evidence="3" id="KW-1185">Reference proteome</keyword>
<dbReference type="AlphaFoldDB" id="A0A4Y8CMW4"/>
<evidence type="ECO:0000313" key="2">
    <source>
        <dbReference type="EMBL" id="TEY38782.1"/>
    </source>
</evidence>
<gene>
    <name evidence="2" type="ORF">BOTCAL_0476g00090</name>
</gene>
<feature type="compositionally biased region" description="Basic and acidic residues" evidence="1">
    <location>
        <begin position="282"/>
        <end position="293"/>
    </location>
</feature>
<name>A0A4Y8CMW4_9HELO</name>
<evidence type="ECO:0000256" key="1">
    <source>
        <dbReference type="SAM" id="MobiDB-lite"/>
    </source>
</evidence>
<sequence length="311" mass="36081">MLFERQRILYDQYGHGDRPDKQHMQKTSNQSQSIARRTHQYQFDCEYQDEINDASLLRLQLNLQVKYPDKTVFIAVICPEVQDDQPLKRVVAPVLLDTGSDVNIVSEKYLQEVGLSHLIIEIPEDEQVQMVGIEEQGPGWKFKRKFKSRFYLYSSITTETAEFFVTKSSDWDILISQKQYAKSTAEKGPASKKLLWMSKKKRDPAEQREFEWSQQELLENYRLLYEEREKAKRISQLENRHLPAAGRAWTVDDNRRAIMPASMSGASGSGQEKSSIQMDSIDEQRSTKLREASIKSGTMQDEPEDDSKDIN</sequence>
<feature type="compositionally biased region" description="Low complexity" evidence="1">
    <location>
        <begin position="261"/>
        <end position="270"/>
    </location>
</feature>
<feature type="region of interest" description="Disordered" evidence="1">
    <location>
        <begin position="259"/>
        <end position="311"/>
    </location>
</feature>
<accession>A0A4Y8CMW4</accession>
<comment type="caution">
    <text evidence="2">The sequence shown here is derived from an EMBL/GenBank/DDBJ whole genome shotgun (WGS) entry which is preliminary data.</text>
</comment>
<feature type="compositionally biased region" description="Basic and acidic residues" evidence="1">
    <location>
        <begin position="13"/>
        <end position="23"/>
    </location>
</feature>
<dbReference type="EMBL" id="PHWZ01000475">
    <property type="protein sequence ID" value="TEY38782.1"/>
    <property type="molecule type" value="Genomic_DNA"/>
</dbReference>
<evidence type="ECO:0000313" key="3">
    <source>
        <dbReference type="Proteomes" id="UP000297299"/>
    </source>
</evidence>
<proteinExistence type="predicted"/>
<dbReference type="Proteomes" id="UP000297299">
    <property type="component" value="Unassembled WGS sequence"/>
</dbReference>
<dbReference type="OrthoDB" id="5426765at2759"/>
<reference evidence="2 3" key="1">
    <citation type="submission" date="2017-11" db="EMBL/GenBank/DDBJ databases">
        <title>Comparative genomics of Botrytis spp.</title>
        <authorList>
            <person name="Valero-Jimenez C.A."/>
            <person name="Tapia P."/>
            <person name="Veloso J."/>
            <person name="Silva-Moreno E."/>
            <person name="Staats M."/>
            <person name="Valdes J.H."/>
            <person name="Van Kan J.A.L."/>
        </authorList>
    </citation>
    <scope>NUCLEOTIDE SEQUENCE [LARGE SCALE GENOMIC DNA]</scope>
    <source>
        <strain evidence="2 3">MUCL2830</strain>
    </source>
</reference>
<organism evidence="2 3">
    <name type="scientific">Botryotinia calthae</name>
    <dbReference type="NCBI Taxonomy" id="38488"/>
    <lineage>
        <taxon>Eukaryota</taxon>
        <taxon>Fungi</taxon>
        <taxon>Dikarya</taxon>
        <taxon>Ascomycota</taxon>
        <taxon>Pezizomycotina</taxon>
        <taxon>Leotiomycetes</taxon>
        <taxon>Helotiales</taxon>
        <taxon>Sclerotiniaceae</taxon>
        <taxon>Botryotinia</taxon>
    </lineage>
</organism>
<feature type="region of interest" description="Disordered" evidence="1">
    <location>
        <begin position="13"/>
        <end position="33"/>
    </location>
</feature>
<feature type="compositionally biased region" description="Acidic residues" evidence="1">
    <location>
        <begin position="301"/>
        <end position="311"/>
    </location>
</feature>
<protein>
    <submittedName>
        <fullName evidence="2">Uncharacterized protein</fullName>
    </submittedName>
</protein>